<dbReference type="Pfam" id="PF00528">
    <property type="entry name" value="BPD_transp_1"/>
    <property type="match status" value="1"/>
</dbReference>
<evidence type="ECO:0000256" key="2">
    <source>
        <dbReference type="ARBA" id="ARBA00022448"/>
    </source>
</evidence>
<keyword evidence="2 7" id="KW-0813">Transport</keyword>
<dbReference type="Gene3D" id="1.10.3720.10">
    <property type="entry name" value="MetI-like"/>
    <property type="match status" value="1"/>
</dbReference>
<evidence type="ECO:0000256" key="3">
    <source>
        <dbReference type="ARBA" id="ARBA00022475"/>
    </source>
</evidence>
<evidence type="ECO:0000256" key="5">
    <source>
        <dbReference type="ARBA" id="ARBA00022989"/>
    </source>
</evidence>
<dbReference type="InterPro" id="IPR035906">
    <property type="entry name" value="MetI-like_sf"/>
</dbReference>
<dbReference type="PANTHER" id="PTHR43163">
    <property type="entry name" value="DIPEPTIDE TRANSPORT SYSTEM PERMEASE PROTEIN DPPB-RELATED"/>
    <property type="match status" value="1"/>
</dbReference>
<feature type="transmembrane region" description="Helical" evidence="7">
    <location>
        <begin position="146"/>
        <end position="166"/>
    </location>
</feature>
<comment type="similarity">
    <text evidence="7">Belongs to the binding-protein-dependent transport system permease family.</text>
</comment>
<keyword evidence="5 7" id="KW-1133">Transmembrane helix</keyword>
<dbReference type="CDD" id="cd06261">
    <property type="entry name" value="TM_PBP2"/>
    <property type="match status" value="1"/>
</dbReference>
<evidence type="ECO:0000256" key="4">
    <source>
        <dbReference type="ARBA" id="ARBA00022692"/>
    </source>
</evidence>
<reference evidence="9 10" key="1">
    <citation type="journal article" date="2019" name="Int. J. Syst. Evol. Microbiol.">
        <title>The Global Catalogue of Microorganisms (GCM) 10K type strain sequencing project: providing services to taxonomists for standard genome sequencing and annotation.</title>
        <authorList>
            <consortium name="The Broad Institute Genomics Platform"/>
            <consortium name="The Broad Institute Genome Sequencing Center for Infectious Disease"/>
            <person name="Wu L."/>
            <person name="Ma J."/>
        </authorList>
    </citation>
    <scope>NUCLEOTIDE SEQUENCE [LARGE SCALE GENOMIC DNA]</scope>
    <source>
        <strain evidence="9 10">JCM 3272</strain>
    </source>
</reference>
<dbReference type="InterPro" id="IPR000515">
    <property type="entry name" value="MetI-like"/>
</dbReference>
<feature type="transmembrane region" description="Helical" evidence="7">
    <location>
        <begin position="229"/>
        <end position="255"/>
    </location>
</feature>
<gene>
    <name evidence="9" type="ORF">GCM10010170_000470</name>
</gene>
<dbReference type="RefSeq" id="WP_344610098.1">
    <property type="nucleotide sequence ID" value="NZ_BAAARV010000003.1"/>
</dbReference>
<keyword evidence="10" id="KW-1185">Reference proteome</keyword>
<dbReference type="SUPFAM" id="SSF161098">
    <property type="entry name" value="MetI-like"/>
    <property type="match status" value="1"/>
</dbReference>
<sequence>MKQLLRRAGVLALVLFLVYTLVFVVLVVLPGDPISNRLSDPDAGYTPQTVDLLKQYYGVDKPAALRYAEGLLRALHGDLGHSLADGQPVTGKLADAFAPTLELAGIALLIVLILTAVVGLGALYGRIPALRVAFMSVPSLVYSLPVYLVAVVFIQAFSFQLGWVPLNGDGGFAATFLPACVLGITISPPLIQVFVRSLINADRLPHITVARARGIPEFRIFTRHLLPGAALPSLTVLGITIGYLMSGAVVTETVFTRYGLGALTQKAVQQHDQPVLLGIVVVNAAVFMLANLLVDVVYPRFDPRVQPRFSHAR</sequence>
<dbReference type="EMBL" id="BAAARV010000003">
    <property type="protein sequence ID" value="GAA2326014.1"/>
    <property type="molecule type" value="Genomic_DNA"/>
</dbReference>
<keyword evidence="6 7" id="KW-0472">Membrane</keyword>
<evidence type="ECO:0000256" key="6">
    <source>
        <dbReference type="ARBA" id="ARBA00023136"/>
    </source>
</evidence>
<feature type="transmembrane region" description="Helical" evidence="7">
    <location>
        <begin position="275"/>
        <end position="298"/>
    </location>
</feature>
<feature type="domain" description="ABC transmembrane type-1" evidence="8">
    <location>
        <begin position="97"/>
        <end position="298"/>
    </location>
</feature>
<evidence type="ECO:0000313" key="9">
    <source>
        <dbReference type="EMBL" id="GAA2326014.1"/>
    </source>
</evidence>
<protein>
    <submittedName>
        <fullName evidence="9">ABC transporter permease</fullName>
    </submittedName>
</protein>
<dbReference type="PROSITE" id="PS50928">
    <property type="entry name" value="ABC_TM1"/>
    <property type="match status" value="1"/>
</dbReference>
<evidence type="ECO:0000313" key="10">
    <source>
        <dbReference type="Proteomes" id="UP001501444"/>
    </source>
</evidence>
<evidence type="ECO:0000256" key="7">
    <source>
        <dbReference type="RuleBase" id="RU363032"/>
    </source>
</evidence>
<comment type="caution">
    <text evidence="9">The sequence shown here is derived from an EMBL/GenBank/DDBJ whole genome shotgun (WGS) entry which is preliminary data.</text>
</comment>
<evidence type="ECO:0000256" key="1">
    <source>
        <dbReference type="ARBA" id="ARBA00004651"/>
    </source>
</evidence>
<accession>A0ABN3FBG3</accession>
<organism evidence="9 10">
    <name type="scientific">Dactylosporangium salmoneum</name>
    <dbReference type="NCBI Taxonomy" id="53361"/>
    <lineage>
        <taxon>Bacteria</taxon>
        <taxon>Bacillati</taxon>
        <taxon>Actinomycetota</taxon>
        <taxon>Actinomycetes</taxon>
        <taxon>Micromonosporales</taxon>
        <taxon>Micromonosporaceae</taxon>
        <taxon>Dactylosporangium</taxon>
    </lineage>
</organism>
<evidence type="ECO:0000259" key="8">
    <source>
        <dbReference type="PROSITE" id="PS50928"/>
    </source>
</evidence>
<keyword evidence="3" id="KW-1003">Cell membrane</keyword>
<feature type="transmembrane region" description="Helical" evidence="7">
    <location>
        <begin position="103"/>
        <end position="125"/>
    </location>
</feature>
<feature type="transmembrane region" description="Helical" evidence="7">
    <location>
        <begin position="172"/>
        <end position="195"/>
    </location>
</feature>
<dbReference type="Proteomes" id="UP001501444">
    <property type="component" value="Unassembled WGS sequence"/>
</dbReference>
<keyword evidence="4 7" id="KW-0812">Transmembrane</keyword>
<dbReference type="PANTHER" id="PTHR43163:SF6">
    <property type="entry name" value="DIPEPTIDE TRANSPORT SYSTEM PERMEASE PROTEIN DPPB-RELATED"/>
    <property type="match status" value="1"/>
</dbReference>
<feature type="transmembrane region" description="Helical" evidence="7">
    <location>
        <begin position="9"/>
        <end position="29"/>
    </location>
</feature>
<name>A0ABN3FBG3_9ACTN</name>
<comment type="subcellular location">
    <subcellularLocation>
        <location evidence="1 7">Cell membrane</location>
        <topology evidence="1 7">Multi-pass membrane protein</topology>
    </subcellularLocation>
</comment>
<proteinExistence type="inferred from homology"/>